<name>A0A381W852_9ZZZZ</name>
<dbReference type="EMBL" id="UINC01010993">
    <property type="protein sequence ID" value="SVA48694.1"/>
    <property type="molecule type" value="Genomic_DNA"/>
</dbReference>
<reference evidence="1" key="1">
    <citation type="submission" date="2018-05" db="EMBL/GenBank/DDBJ databases">
        <authorList>
            <person name="Lanie J.A."/>
            <person name="Ng W.-L."/>
            <person name="Kazmierczak K.M."/>
            <person name="Andrzejewski T.M."/>
            <person name="Davidsen T.M."/>
            <person name="Wayne K.J."/>
            <person name="Tettelin H."/>
            <person name="Glass J.I."/>
            <person name="Rusch D."/>
            <person name="Podicherti R."/>
            <person name="Tsui H.-C.T."/>
            <person name="Winkler M.E."/>
        </authorList>
    </citation>
    <scope>NUCLEOTIDE SEQUENCE</scope>
</reference>
<dbReference type="AlphaFoldDB" id="A0A381W852"/>
<gene>
    <name evidence="1" type="ORF">METZ01_LOCUS101548</name>
</gene>
<feature type="non-terminal residue" evidence="1">
    <location>
        <position position="1"/>
    </location>
</feature>
<organism evidence="1">
    <name type="scientific">marine metagenome</name>
    <dbReference type="NCBI Taxonomy" id="408172"/>
    <lineage>
        <taxon>unclassified sequences</taxon>
        <taxon>metagenomes</taxon>
        <taxon>ecological metagenomes</taxon>
    </lineage>
</organism>
<accession>A0A381W852</accession>
<proteinExistence type="predicted"/>
<sequence length="95" mass="11623">LTFKFVVVSHQFSTTPYLYHFPKQKLRNNKIWELYNEGWGFTKIHRYMKENGYQVSKYPSSIGNIIKCRIRREKILNQPTTVDRFVDFRLEMMRD</sequence>
<evidence type="ECO:0000313" key="1">
    <source>
        <dbReference type="EMBL" id="SVA48694.1"/>
    </source>
</evidence>
<protein>
    <submittedName>
        <fullName evidence="1">Uncharacterized protein</fullName>
    </submittedName>
</protein>